<dbReference type="InterPro" id="IPR049808">
    <property type="entry name" value="CONSTANS-like_Bbox1"/>
</dbReference>
<evidence type="ECO:0000256" key="3">
    <source>
        <dbReference type="ARBA" id="ARBA00022833"/>
    </source>
</evidence>
<evidence type="ECO:0000256" key="2">
    <source>
        <dbReference type="ARBA" id="ARBA00022771"/>
    </source>
</evidence>
<evidence type="ECO:0000313" key="8">
    <source>
        <dbReference type="Proteomes" id="UP000241394"/>
    </source>
</evidence>
<reference evidence="7 8" key="1">
    <citation type="submission" date="2017-07" db="EMBL/GenBank/DDBJ databases">
        <title>An improved, manually edited Actinidia chinensis var. chinensis (kiwifruit) genome highlights the challenges associated with draft genomes and gene prediction in plants.</title>
        <authorList>
            <person name="Pilkington S."/>
            <person name="Crowhurst R."/>
            <person name="Hilario E."/>
            <person name="Nardozza S."/>
            <person name="Fraser L."/>
            <person name="Peng Y."/>
            <person name="Gunaseelan K."/>
            <person name="Simpson R."/>
            <person name="Tahir J."/>
            <person name="Deroles S."/>
            <person name="Templeton K."/>
            <person name="Luo Z."/>
            <person name="Davy M."/>
            <person name="Cheng C."/>
            <person name="Mcneilage M."/>
            <person name="Scaglione D."/>
            <person name="Liu Y."/>
            <person name="Zhang Q."/>
            <person name="Datson P."/>
            <person name="De Silva N."/>
            <person name="Gardiner S."/>
            <person name="Bassett H."/>
            <person name="Chagne D."/>
            <person name="Mccallum J."/>
            <person name="Dzierzon H."/>
            <person name="Deng C."/>
            <person name="Wang Y.-Y."/>
            <person name="Barron N."/>
            <person name="Manako K."/>
            <person name="Bowen J."/>
            <person name="Foster T."/>
            <person name="Erridge Z."/>
            <person name="Tiffin H."/>
            <person name="Waite C."/>
            <person name="Davies K."/>
            <person name="Grierson E."/>
            <person name="Laing W."/>
            <person name="Kirk R."/>
            <person name="Chen X."/>
            <person name="Wood M."/>
            <person name="Montefiori M."/>
            <person name="Brummell D."/>
            <person name="Schwinn K."/>
            <person name="Catanach A."/>
            <person name="Fullerton C."/>
            <person name="Li D."/>
            <person name="Meiyalaghan S."/>
            <person name="Nieuwenhuizen N."/>
            <person name="Read N."/>
            <person name="Prakash R."/>
            <person name="Hunter D."/>
            <person name="Zhang H."/>
            <person name="Mckenzie M."/>
            <person name="Knabel M."/>
            <person name="Harris A."/>
            <person name="Allan A."/>
            <person name="Chen A."/>
            <person name="Janssen B."/>
            <person name="Plunkett B."/>
            <person name="Dwamena C."/>
            <person name="Voogd C."/>
            <person name="Leif D."/>
            <person name="Lafferty D."/>
            <person name="Souleyre E."/>
            <person name="Varkonyi-Gasic E."/>
            <person name="Gambi F."/>
            <person name="Hanley J."/>
            <person name="Yao J.-L."/>
            <person name="Cheung J."/>
            <person name="David K."/>
            <person name="Warren B."/>
            <person name="Marsh K."/>
            <person name="Snowden K."/>
            <person name="Lin-Wang K."/>
            <person name="Brian L."/>
            <person name="Martinez-Sanchez M."/>
            <person name="Wang M."/>
            <person name="Ileperuma N."/>
            <person name="Macnee N."/>
            <person name="Campin R."/>
            <person name="Mcatee P."/>
            <person name="Drummond R."/>
            <person name="Espley R."/>
            <person name="Ireland H."/>
            <person name="Wu R."/>
            <person name="Atkinson R."/>
            <person name="Karunairetnam S."/>
            <person name="Bulley S."/>
            <person name="Chunkath S."/>
            <person name="Hanley Z."/>
            <person name="Storey R."/>
            <person name="Thrimawithana A."/>
            <person name="Thomson S."/>
            <person name="David C."/>
            <person name="Testolin R."/>
        </authorList>
    </citation>
    <scope>NUCLEOTIDE SEQUENCE [LARGE SCALE GENOMIC DNA]</scope>
    <source>
        <strain evidence="8">cv. Red5</strain>
        <tissue evidence="7">Young leaf</tissue>
    </source>
</reference>
<feature type="region of interest" description="Disordered" evidence="5">
    <location>
        <begin position="209"/>
        <end position="230"/>
    </location>
</feature>
<sequence>MKTCELCKSVARMYCESDQASLCWDCDAKVHSANFLVARHSRSLLCHVCQSPTPWSASGAKLGPVVSACESCVDGCERAKENPSLEEESDAGNDDEIDREDDECEDDDDDDDDEEEEVEEEEEEDGDNQVVPWSSTPPPPAESSSSSEECSSGFDYGDRAVSLKRLRDNAADLCSDDDHGCSSTRRKNGSPSADVWFDSSNAVKSLRTEMNRSGSGHLGPACSRNADLTSGNNASAAMVEICKLSTNPGAVDPDSTESS</sequence>
<dbReference type="AlphaFoldDB" id="A0A2R6QCB9"/>
<proteinExistence type="predicted"/>
<keyword evidence="8" id="KW-1185">Reference proteome</keyword>
<dbReference type="InParanoid" id="A0A2R6QCB9"/>
<dbReference type="PROSITE" id="PS50119">
    <property type="entry name" value="ZF_BBOX"/>
    <property type="match status" value="1"/>
</dbReference>
<feature type="compositionally biased region" description="Acidic residues" evidence="5">
    <location>
        <begin position="84"/>
        <end position="127"/>
    </location>
</feature>
<keyword evidence="2 4" id="KW-0863">Zinc-finger</keyword>
<dbReference type="Pfam" id="PF00643">
    <property type="entry name" value="zf-B_box"/>
    <property type="match status" value="1"/>
</dbReference>
<dbReference type="FunCoup" id="A0A2R6QCB9">
    <property type="interactions" value="4"/>
</dbReference>
<name>A0A2R6QCB9_ACTCC</name>
<keyword evidence="3" id="KW-0862">Zinc</keyword>
<feature type="region of interest" description="Disordered" evidence="5">
    <location>
        <begin position="80"/>
        <end position="154"/>
    </location>
</feature>
<dbReference type="STRING" id="1590841.A0A2R6QCB9"/>
<dbReference type="CDD" id="cd19821">
    <property type="entry name" value="Bbox1_BBX-like"/>
    <property type="match status" value="1"/>
</dbReference>
<accession>A0A2R6QCB9</accession>
<comment type="caution">
    <text evidence="7">The sequence shown here is derived from an EMBL/GenBank/DDBJ whole genome shotgun (WGS) entry which is preliminary data.</text>
</comment>
<dbReference type="SMART" id="SM00336">
    <property type="entry name" value="BBOX"/>
    <property type="match status" value="1"/>
</dbReference>
<organism evidence="7 8">
    <name type="scientific">Actinidia chinensis var. chinensis</name>
    <name type="common">Chinese soft-hair kiwi</name>
    <dbReference type="NCBI Taxonomy" id="1590841"/>
    <lineage>
        <taxon>Eukaryota</taxon>
        <taxon>Viridiplantae</taxon>
        <taxon>Streptophyta</taxon>
        <taxon>Embryophyta</taxon>
        <taxon>Tracheophyta</taxon>
        <taxon>Spermatophyta</taxon>
        <taxon>Magnoliopsida</taxon>
        <taxon>eudicotyledons</taxon>
        <taxon>Gunneridae</taxon>
        <taxon>Pentapetalae</taxon>
        <taxon>asterids</taxon>
        <taxon>Ericales</taxon>
        <taxon>Actinidiaceae</taxon>
        <taxon>Actinidia</taxon>
    </lineage>
</organism>
<dbReference type="EMBL" id="NKQK01000017">
    <property type="protein sequence ID" value="PSS05777.1"/>
    <property type="molecule type" value="Genomic_DNA"/>
</dbReference>
<feature type="compositionally biased region" description="Low complexity" evidence="5">
    <location>
        <begin position="142"/>
        <end position="152"/>
    </location>
</feature>
<dbReference type="InterPro" id="IPR000315">
    <property type="entry name" value="Znf_B-box"/>
</dbReference>
<dbReference type="OMA" id="PVIESKM"/>
<dbReference type="OrthoDB" id="153872at2759"/>
<dbReference type="Proteomes" id="UP000241394">
    <property type="component" value="Chromosome LG17"/>
</dbReference>
<dbReference type="PANTHER" id="PTHR31717:SF60">
    <property type="entry name" value="B-BOX TYPE ZINC FINGER FAMILY PROTEIN"/>
    <property type="match status" value="1"/>
</dbReference>
<evidence type="ECO:0000259" key="6">
    <source>
        <dbReference type="PROSITE" id="PS50119"/>
    </source>
</evidence>
<evidence type="ECO:0000256" key="4">
    <source>
        <dbReference type="PROSITE-ProRule" id="PRU00024"/>
    </source>
</evidence>
<protein>
    <submittedName>
        <fullName evidence="7">B-box zinc finger protein</fullName>
    </submittedName>
</protein>
<dbReference type="Gramene" id="PSS05777">
    <property type="protein sequence ID" value="PSS05777"/>
    <property type="gene ID" value="CEY00_Acc19046"/>
</dbReference>
<evidence type="ECO:0000313" key="7">
    <source>
        <dbReference type="EMBL" id="PSS05777.1"/>
    </source>
</evidence>
<gene>
    <name evidence="7" type="ORF">CEY00_Acc19046</name>
</gene>
<evidence type="ECO:0000256" key="5">
    <source>
        <dbReference type="SAM" id="MobiDB-lite"/>
    </source>
</evidence>
<feature type="region of interest" description="Disordered" evidence="5">
    <location>
        <begin position="172"/>
        <end position="196"/>
    </location>
</feature>
<dbReference type="PANTHER" id="PTHR31717">
    <property type="entry name" value="ZINC FINGER PROTEIN CONSTANS-LIKE 10"/>
    <property type="match status" value="1"/>
</dbReference>
<evidence type="ECO:0000256" key="1">
    <source>
        <dbReference type="ARBA" id="ARBA00022723"/>
    </source>
</evidence>
<keyword evidence="1" id="KW-0479">Metal-binding</keyword>
<feature type="domain" description="B box-type" evidence="6">
    <location>
        <begin position="1"/>
        <end position="45"/>
    </location>
</feature>
<reference evidence="8" key="2">
    <citation type="journal article" date="2018" name="BMC Genomics">
        <title>A manually annotated Actinidia chinensis var. chinensis (kiwifruit) genome highlights the challenges associated with draft genomes and gene prediction in plants.</title>
        <authorList>
            <person name="Pilkington S.M."/>
            <person name="Crowhurst R."/>
            <person name="Hilario E."/>
            <person name="Nardozza S."/>
            <person name="Fraser L."/>
            <person name="Peng Y."/>
            <person name="Gunaseelan K."/>
            <person name="Simpson R."/>
            <person name="Tahir J."/>
            <person name="Deroles S.C."/>
            <person name="Templeton K."/>
            <person name="Luo Z."/>
            <person name="Davy M."/>
            <person name="Cheng C."/>
            <person name="McNeilage M."/>
            <person name="Scaglione D."/>
            <person name="Liu Y."/>
            <person name="Zhang Q."/>
            <person name="Datson P."/>
            <person name="De Silva N."/>
            <person name="Gardiner S.E."/>
            <person name="Bassett H."/>
            <person name="Chagne D."/>
            <person name="McCallum J."/>
            <person name="Dzierzon H."/>
            <person name="Deng C."/>
            <person name="Wang Y.Y."/>
            <person name="Barron L."/>
            <person name="Manako K."/>
            <person name="Bowen J."/>
            <person name="Foster T.M."/>
            <person name="Erridge Z.A."/>
            <person name="Tiffin H."/>
            <person name="Waite C.N."/>
            <person name="Davies K.M."/>
            <person name="Grierson E.P."/>
            <person name="Laing W.A."/>
            <person name="Kirk R."/>
            <person name="Chen X."/>
            <person name="Wood M."/>
            <person name="Montefiori M."/>
            <person name="Brummell D.A."/>
            <person name="Schwinn K.E."/>
            <person name="Catanach A."/>
            <person name="Fullerton C."/>
            <person name="Li D."/>
            <person name="Meiyalaghan S."/>
            <person name="Nieuwenhuizen N."/>
            <person name="Read N."/>
            <person name="Prakash R."/>
            <person name="Hunter D."/>
            <person name="Zhang H."/>
            <person name="McKenzie M."/>
            <person name="Knabel M."/>
            <person name="Harris A."/>
            <person name="Allan A.C."/>
            <person name="Gleave A."/>
            <person name="Chen A."/>
            <person name="Janssen B.J."/>
            <person name="Plunkett B."/>
            <person name="Ampomah-Dwamena C."/>
            <person name="Voogd C."/>
            <person name="Leif D."/>
            <person name="Lafferty D."/>
            <person name="Souleyre E.J.F."/>
            <person name="Varkonyi-Gasic E."/>
            <person name="Gambi F."/>
            <person name="Hanley J."/>
            <person name="Yao J.L."/>
            <person name="Cheung J."/>
            <person name="David K.M."/>
            <person name="Warren B."/>
            <person name="Marsh K."/>
            <person name="Snowden K.C."/>
            <person name="Lin-Wang K."/>
            <person name="Brian L."/>
            <person name="Martinez-Sanchez M."/>
            <person name="Wang M."/>
            <person name="Ileperuma N."/>
            <person name="Macnee N."/>
            <person name="Campin R."/>
            <person name="McAtee P."/>
            <person name="Drummond R.S.M."/>
            <person name="Espley R.V."/>
            <person name="Ireland H.S."/>
            <person name="Wu R."/>
            <person name="Atkinson R.G."/>
            <person name="Karunairetnam S."/>
            <person name="Bulley S."/>
            <person name="Chunkath S."/>
            <person name="Hanley Z."/>
            <person name="Storey R."/>
            <person name="Thrimawithana A.H."/>
            <person name="Thomson S."/>
            <person name="David C."/>
            <person name="Testolin R."/>
            <person name="Huang H."/>
            <person name="Hellens R.P."/>
            <person name="Schaffer R.J."/>
        </authorList>
    </citation>
    <scope>NUCLEOTIDE SEQUENCE [LARGE SCALE GENOMIC DNA]</scope>
    <source>
        <strain evidence="8">cv. Red5</strain>
    </source>
</reference>
<dbReference type="GO" id="GO:0008270">
    <property type="term" value="F:zinc ion binding"/>
    <property type="evidence" value="ECO:0007669"/>
    <property type="project" value="UniProtKB-KW"/>
</dbReference>